<dbReference type="AlphaFoldDB" id="A0A2T6C3H4"/>
<name>A0A2T6C3H4_9FLAO</name>
<proteinExistence type="predicted"/>
<evidence type="ECO:0000313" key="2">
    <source>
        <dbReference type="Proteomes" id="UP000244090"/>
    </source>
</evidence>
<dbReference type="OrthoDB" id="675330at2"/>
<dbReference type="Proteomes" id="UP000244090">
    <property type="component" value="Unassembled WGS sequence"/>
</dbReference>
<sequence length="152" mass="18267">MKRYITLLLVCFGLSFGIAQPQHGEIREKIKKLRIAYFTENLDLTPQEAQQFWPVYNAYDDVNHKLRVRELNNIKRDIKENPDMSEAEASKILDRIEAIEKQVYENDVELTSKLRKFLPAKKIIRLKKAERDFNKKLMKQFRDRRERRKSMP</sequence>
<accession>A0A2T6C3H4</accession>
<dbReference type="RefSeq" id="WP_108113833.1">
    <property type="nucleotide sequence ID" value="NZ_QBKT01000002.1"/>
</dbReference>
<reference evidence="1 2" key="1">
    <citation type="submission" date="2018-04" db="EMBL/GenBank/DDBJ databases">
        <title>Genomic Encyclopedia of Archaeal and Bacterial Type Strains, Phase II (KMG-II): from individual species to whole genera.</title>
        <authorList>
            <person name="Goeker M."/>
        </authorList>
    </citation>
    <scope>NUCLEOTIDE SEQUENCE [LARGE SCALE GENOMIC DNA]</scope>
    <source>
        <strain evidence="1 2">DSM 25731</strain>
    </source>
</reference>
<evidence type="ECO:0000313" key="1">
    <source>
        <dbReference type="EMBL" id="PTX62854.1"/>
    </source>
</evidence>
<dbReference type="EMBL" id="QBKT01000002">
    <property type="protein sequence ID" value="PTX62854.1"/>
    <property type="molecule type" value="Genomic_DNA"/>
</dbReference>
<protein>
    <recommendedName>
        <fullName evidence="3">LTXXQ motif family protein</fullName>
    </recommendedName>
</protein>
<evidence type="ECO:0008006" key="3">
    <source>
        <dbReference type="Google" id="ProtNLM"/>
    </source>
</evidence>
<organism evidence="1 2">
    <name type="scientific">Kordia periserrulae</name>
    <dbReference type="NCBI Taxonomy" id="701523"/>
    <lineage>
        <taxon>Bacteria</taxon>
        <taxon>Pseudomonadati</taxon>
        <taxon>Bacteroidota</taxon>
        <taxon>Flavobacteriia</taxon>
        <taxon>Flavobacteriales</taxon>
        <taxon>Flavobacteriaceae</taxon>
        <taxon>Kordia</taxon>
    </lineage>
</organism>
<comment type="caution">
    <text evidence="1">The sequence shown here is derived from an EMBL/GenBank/DDBJ whole genome shotgun (WGS) entry which is preliminary data.</text>
</comment>
<keyword evidence="2" id="KW-1185">Reference proteome</keyword>
<gene>
    <name evidence="1" type="ORF">C8N46_102254</name>
</gene>